<dbReference type="HOGENOM" id="CLU_069356_31_0_4"/>
<evidence type="ECO:0000256" key="1">
    <source>
        <dbReference type="ARBA" id="ARBA00023015"/>
    </source>
</evidence>
<sequence>MNRLVQDGKKGAKRYTFGMENAQQIGNRRGQRSRQEILDAAARVMSAYGYTGTSMSALVEATGIPKSAIYHHFGSKAGLLAEVMAQGARGFFAAMREAHQNPPEGGTSRERLGWYLKKTGEVFQHRENFLRLLVVMVMSNEAAEPEAIQTVFEVRNEGRDYMREMIRSTFSAEGDAVASAVADELAYFGMLGFDGAFVSFQSGDNRSMETHMAQLTDALIALGEARAASFREETQAAARKREAKPAKDSVRPAPKRPKSKAVQKGGIAG</sequence>
<evidence type="ECO:0000256" key="3">
    <source>
        <dbReference type="ARBA" id="ARBA00023163"/>
    </source>
</evidence>
<dbReference type="InterPro" id="IPR050109">
    <property type="entry name" value="HTH-type_TetR-like_transc_reg"/>
</dbReference>
<keyword evidence="1" id="KW-0805">Transcription regulation</keyword>
<dbReference type="GO" id="GO:0000976">
    <property type="term" value="F:transcription cis-regulatory region binding"/>
    <property type="evidence" value="ECO:0007669"/>
    <property type="project" value="TreeGrafter"/>
</dbReference>
<protein>
    <submittedName>
        <fullName evidence="7">Transcriptional regulator, TetR family</fullName>
    </submittedName>
</protein>
<feature type="domain" description="HTH tetR-type" evidence="6">
    <location>
        <begin position="31"/>
        <end position="91"/>
    </location>
</feature>
<dbReference type="InterPro" id="IPR001647">
    <property type="entry name" value="HTH_TetR"/>
</dbReference>
<dbReference type="eggNOG" id="COG1309">
    <property type="taxonomic scope" value="Bacteria"/>
</dbReference>
<dbReference type="PANTHER" id="PTHR30055">
    <property type="entry name" value="HTH-TYPE TRANSCRIPTIONAL REGULATOR RUTR"/>
    <property type="match status" value="1"/>
</dbReference>
<dbReference type="EMBL" id="CP002015">
    <property type="protein sequence ID" value="ADG20550.1"/>
    <property type="molecule type" value="Genomic_DNA"/>
</dbReference>
<evidence type="ECO:0000256" key="5">
    <source>
        <dbReference type="SAM" id="MobiDB-lite"/>
    </source>
</evidence>
<dbReference type="PRINTS" id="PR00455">
    <property type="entry name" value="HTHTETR"/>
</dbReference>
<dbReference type="PANTHER" id="PTHR30055:SF234">
    <property type="entry name" value="HTH-TYPE TRANSCRIPTIONAL REGULATOR BETI"/>
    <property type="match status" value="1"/>
</dbReference>
<dbReference type="GO" id="GO:0003700">
    <property type="term" value="F:DNA-binding transcription factor activity"/>
    <property type="evidence" value="ECO:0007669"/>
    <property type="project" value="TreeGrafter"/>
</dbReference>
<reference evidence="8" key="1">
    <citation type="submission" date="2010-04" db="EMBL/GenBank/DDBJ databases">
        <title>Complete sequence of chromosome 3 of Burkholderia sp. CCGE1002.</title>
        <authorList>
            <consortium name="US DOE Joint Genome Institute"/>
            <person name="Lucas S."/>
            <person name="Copeland A."/>
            <person name="Lapidus A."/>
            <person name="Cheng J.-F."/>
            <person name="Bruce D."/>
            <person name="Goodwin L."/>
            <person name="Pitluck S."/>
            <person name="Chertkov O."/>
            <person name="Detter J.C."/>
            <person name="Han C."/>
            <person name="Tapia R."/>
            <person name="Land M."/>
            <person name="Hauser L."/>
            <person name="Kyrpides N."/>
            <person name="Ovchinnikova G."/>
            <person name="Martinez-Romero E."/>
            <person name="Hernandez M.A.R."/>
            <person name="Tiedje J.M."/>
            <person name="Woyke T."/>
        </authorList>
    </citation>
    <scope>NUCLEOTIDE SEQUENCE [LARGE SCALE GENOMIC DNA]</scope>
    <source>
        <strain evidence="8">CCGE1002</strain>
    </source>
</reference>
<reference evidence="7 8" key="2">
    <citation type="journal article" date="2012" name="J. Bacteriol.">
        <title>Genome Sequences of Burkholderia sp. Strains CCGE1002 and H160, Isolated from Legume Nodules in Mexico and Brazil.</title>
        <authorList>
            <person name="Ormeno-Orrillo E."/>
            <person name="Rogel M.A."/>
            <person name="Chueire L.M."/>
            <person name="Tiedje J.M."/>
            <person name="Martinez-Romero E."/>
            <person name="Hungria M."/>
        </authorList>
    </citation>
    <scope>NUCLEOTIDE SEQUENCE [LARGE SCALE GENOMIC DNA]</scope>
    <source>
        <strain evidence="7 8">CCGE1002</strain>
    </source>
</reference>
<proteinExistence type="predicted"/>
<accession>D5WMV4</accession>
<dbReference type="Pfam" id="PF00440">
    <property type="entry name" value="TetR_N"/>
    <property type="match status" value="1"/>
</dbReference>
<evidence type="ECO:0000313" key="7">
    <source>
        <dbReference type="EMBL" id="ADG20550.1"/>
    </source>
</evidence>
<evidence type="ECO:0000256" key="4">
    <source>
        <dbReference type="PROSITE-ProRule" id="PRU00335"/>
    </source>
</evidence>
<evidence type="ECO:0000256" key="2">
    <source>
        <dbReference type="ARBA" id="ARBA00023125"/>
    </source>
</evidence>
<feature type="compositionally biased region" description="Basic and acidic residues" evidence="5">
    <location>
        <begin position="231"/>
        <end position="250"/>
    </location>
</feature>
<name>D5WMV4_PARAM</name>
<feature type="DNA-binding region" description="H-T-H motif" evidence="4">
    <location>
        <begin position="54"/>
        <end position="73"/>
    </location>
</feature>
<dbReference type="SUPFAM" id="SSF46689">
    <property type="entry name" value="Homeodomain-like"/>
    <property type="match status" value="1"/>
</dbReference>
<gene>
    <name evidence="7" type="ordered locus">BC1002_6718</name>
</gene>
<keyword evidence="3" id="KW-0804">Transcription</keyword>
<dbReference type="Gene3D" id="1.10.357.10">
    <property type="entry name" value="Tetracycline Repressor, domain 2"/>
    <property type="match status" value="1"/>
</dbReference>
<dbReference type="AlphaFoldDB" id="D5WMV4"/>
<feature type="region of interest" description="Disordered" evidence="5">
    <location>
        <begin position="231"/>
        <end position="269"/>
    </location>
</feature>
<dbReference type="KEGG" id="bge:BC1002_6718"/>
<dbReference type="PROSITE" id="PS50977">
    <property type="entry name" value="HTH_TETR_2"/>
    <property type="match status" value="1"/>
</dbReference>
<dbReference type="Proteomes" id="UP000002190">
    <property type="component" value="Chromosome 3"/>
</dbReference>
<dbReference type="InterPro" id="IPR009057">
    <property type="entry name" value="Homeodomain-like_sf"/>
</dbReference>
<keyword evidence="2 4" id="KW-0238">DNA-binding</keyword>
<organism evidence="7 8">
    <name type="scientific">Paraburkholderia atlantica</name>
    <dbReference type="NCBI Taxonomy" id="2654982"/>
    <lineage>
        <taxon>Bacteria</taxon>
        <taxon>Pseudomonadati</taxon>
        <taxon>Pseudomonadota</taxon>
        <taxon>Betaproteobacteria</taxon>
        <taxon>Burkholderiales</taxon>
        <taxon>Burkholderiaceae</taxon>
        <taxon>Paraburkholderia</taxon>
    </lineage>
</organism>
<evidence type="ECO:0000313" key="8">
    <source>
        <dbReference type="Proteomes" id="UP000002190"/>
    </source>
</evidence>
<evidence type="ECO:0000259" key="6">
    <source>
        <dbReference type="PROSITE" id="PS50977"/>
    </source>
</evidence>